<feature type="compositionally biased region" description="Basic and acidic residues" evidence="1">
    <location>
        <begin position="628"/>
        <end position="644"/>
    </location>
</feature>
<dbReference type="PANTHER" id="PTHR33050:SF7">
    <property type="entry name" value="RIBONUCLEASE H"/>
    <property type="match status" value="1"/>
</dbReference>
<dbReference type="CDD" id="cd09275">
    <property type="entry name" value="RNase_HI_RT_DIRS1"/>
    <property type="match status" value="1"/>
</dbReference>
<feature type="compositionally biased region" description="Acidic residues" evidence="1">
    <location>
        <begin position="483"/>
        <end position="506"/>
    </location>
</feature>
<dbReference type="PANTHER" id="PTHR33050">
    <property type="entry name" value="REVERSE TRANSCRIPTASE DOMAIN-CONTAINING PROTEIN"/>
    <property type="match status" value="1"/>
</dbReference>
<evidence type="ECO:0000313" key="2">
    <source>
        <dbReference type="EMBL" id="KAG9394116.1"/>
    </source>
</evidence>
<reference evidence="2" key="1">
    <citation type="submission" date="2021-05" db="EMBL/GenBank/DDBJ databases">
        <title>A free-living protist that lacks canonical eukaryotic 1 DNA replication and segregation systems.</title>
        <authorList>
            <person name="Salas-Leiva D.E."/>
            <person name="Tromer E.C."/>
            <person name="Curtis B.A."/>
            <person name="Jerlstrom-Hultqvist J."/>
            <person name="Kolisko M."/>
            <person name="Yi Z."/>
            <person name="Salas-Leiva J.S."/>
            <person name="Gallot-Lavallee L."/>
            <person name="Kops G.J.P.L."/>
            <person name="Archibald J.M."/>
            <person name="Simpson A.G.B."/>
            <person name="Roger A.J."/>
        </authorList>
    </citation>
    <scope>NUCLEOTIDE SEQUENCE</scope>
    <source>
        <strain evidence="2">BICM</strain>
    </source>
</reference>
<dbReference type="InterPro" id="IPR052055">
    <property type="entry name" value="Hepadnavirus_pol/RT"/>
</dbReference>
<feature type="region of interest" description="Disordered" evidence="1">
    <location>
        <begin position="481"/>
        <end position="517"/>
    </location>
</feature>
<comment type="caution">
    <text evidence="2">The sequence shown here is derived from an EMBL/GenBank/DDBJ whole genome shotgun (WGS) entry which is preliminary data.</text>
</comment>
<dbReference type="Proteomes" id="UP000717585">
    <property type="component" value="Unassembled WGS sequence"/>
</dbReference>
<evidence type="ECO:0000313" key="3">
    <source>
        <dbReference type="Proteomes" id="UP000717585"/>
    </source>
</evidence>
<dbReference type="EMBL" id="JAHDYR010000017">
    <property type="protein sequence ID" value="KAG9394116.1"/>
    <property type="molecule type" value="Genomic_DNA"/>
</dbReference>
<gene>
    <name evidence="2" type="ORF">J8273_4480</name>
</gene>
<feature type="region of interest" description="Disordered" evidence="1">
    <location>
        <begin position="628"/>
        <end position="650"/>
    </location>
</feature>
<keyword evidence="3" id="KW-1185">Reference proteome</keyword>
<dbReference type="AlphaFoldDB" id="A0A8J6BY43"/>
<organism evidence="2 3">
    <name type="scientific">Carpediemonas membranifera</name>
    <dbReference type="NCBI Taxonomy" id="201153"/>
    <lineage>
        <taxon>Eukaryota</taxon>
        <taxon>Metamonada</taxon>
        <taxon>Carpediemonas-like organisms</taxon>
        <taxon>Carpediemonas</taxon>
    </lineage>
</organism>
<evidence type="ECO:0000256" key="1">
    <source>
        <dbReference type="SAM" id="MobiDB-lite"/>
    </source>
</evidence>
<dbReference type="OrthoDB" id="7756796at2759"/>
<protein>
    <submittedName>
        <fullName evidence="2">Uncharacterized protein</fullName>
    </submittedName>
</protein>
<accession>A0A8J6BY43</accession>
<name>A0A8J6BY43_9EUKA</name>
<sequence length="711" mass="78890">MRNVPHRSFDSLMTLWGMHPAIDVTVISDASDEGMGSVIRQPGAPDIQLSLPVPPSLAHLHITAKEFLASVTAVRRLLESSGLDLQGREITVFSDSTAAVGWLNKQASTRAPPEVVSESLSFFTLLSERGVSLRARHTAGHLNIAADSLSRFTKTDWQTPAGVLRRMLDSWGPAEVDLTGHPTKELLLPSYTSRSVPFSGDGLNQNWCGRRVFLAPPWAMVPKVLAKLYRIIEPLGDRDPRQLRSVTTARVRAARRQWKAQTSRPVPSDAFVTGLSEHAMFGGLARATRQDYARTLAGFLVYASTLPPVEAAKRWADEQAHTAEKDSIMAKAGVIVRFAYRVLPDTYALAEDFWPIVAEAATASTTAAHGPAAPVRLKWINAVLTRTPEDLMCHLITVSMQFQVPDLFVAPYLKTPTAEAWQEHREQYYAYRSRGGTLGIRLLIARDVWEVLKLRDPTLGDFEVPAGEGAEESVRELVRANAEDDDDDSDDACSDNDSSSDDDNEAPNDAAPIPALENDPASVAIVRRINAIFQPLDKQDALDSFSRIQCKKRGSTYQNALNYVFLYQRQLENCADVKPPTKRLVRRFIGGLEPERLRDRVMTIAPRDDLQAAFKAALEQSRHIEQTQHLDAQREERRVSDHPKATNPPKCSYCHKTGHTADQCFTKKRSQSGKGSKYDHCLNVMATDHEGRKSSASAEIEVEIPRGHEVL</sequence>
<proteinExistence type="predicted"/>
<feature type="region of interest" description="Disordered" evidence="1">
    <location>
        <begin position="689"/>
        <end position="711"/>
    </location>
</feature>